<evidence type="ECO:0000259" key="2">
    <source>
        <dbReference type="Pfam" id="PF00270"/>
    </source>
</evidence>
<keyword evidence="3" id="KW-0547">Nucleotide-binding</keyword>
<dbReference type="InterPro" id="IPR011545">
    <property type="entry name" value="DEAD/DEAH_box_helicase_dom"/>
</dbReference>
<accession>A0A937UQP3</accession>
<evidence type="ECO:0000313" key="3">
    <source>
        <dbReference type="EMBL" id="MBL7632039.1"/>
    </source>
</evidence>
<dbReference type="Gene3D" id="3.40.50.300">
    <property type="entry name" value="P-loop containing nucleotide triphosphate hydrolases"/>
    <property type="match status" value="1"/>
</dbReference>
<proteinExistence type="predicted"/>
<dbReference type="GO" id="GO:0004386">
    <property type="term" value="F:helicase activity"/>
    <property type="evidence" value="ECO:0007669"/>
    <property type="project" value="UniProtKB-KW"/>
</dbReference>
<keyword evidence="3" id="KW-0067">ATP-binding</keyword>
<feature type="region of interest" description="Disordered" evidence="1">
    <location>
        <begin position="753"/>
        <end position="776"/>
    </location>
</feature>
<sequence length="833" mass="86308">MEPLAASDSLVEGGWREHLDWIPEGLTPDAHQAVAFERLSTKYEPACPTVLITGPGTTDAFLVPVLDHCRLASTAGQPGVKALLLCPTSTQATGQAGRLDGFLQGQALASVTAGLYLGGTSAENYRRVLTDHAAIRRAVPDVLITTCAILDRLLQRPEDVPLWQSKSLAYAVLNEIHLEDGARRADIAMLLRRLGAVTAAARPGRPLGLVCPVVTSAAFGAGTFGAGTVDEDAANAIRALAEEIFGVPFEPGAVVGENRLAPDEVPAGRDSSLPGPDPVPRAAFPVDRGSTPPATFLSAIDILRRQYVAHLVDLAARGRLAGARPLPRLAGALFGTDGWLAEFTAAALTAGAGKVERFLALFAAVGDDGGELHAEGGSFVGEDAATELRAYAVAGLAEAVAAAEQAWEARPGGDPARAAAHATLVDLGLLPNYALPGAALSAESLSGEEATAAATPTVGGGSAPTDGRSPRGAFEGDPRTRLLDGLRAWVARADTPGTVTMEADLPDGTRVAELRLAGPARSVTHWRMRLRPSVAASRAGVQLTRLGGPPVQVVVYLDGFGHDARAGRHQLADDADRHSALRARGVWVYQLTWNDVEEWRARAAGVPAPPRPPYQGPAQEQAQVYYRAVTSPPRPADELDRLVWVNPVDQLLAFLADPDPSLWRVRAQAALGGLLRTPGVERVLAADGSGAAAAIGASLRGAPLPAGAGKINVIRARDDAGCPVTLVVDDRAGLAARVFSAFVLVDDGPEAIGTGSGSGPGAVGVGPGTADEASTRERRRASWLAWANLIQFLADGAGDAVALTVTGLDGFDPTLLAAAGRRPGRAAEPADTR</sequence>
<feature type="domain" description="DEAD/DEAH-box helicase" evidence="2">
    <location>
        <begin position="52"/>
        <end position="195"/>
    </location>
</feature>
<keyword evidence="3" id="KW-0347">Helicase</keyword>
<dbReference type="Pfam" id="PF00270">
    <property type="entry name" value="DEAD"/>
    <property type="match status" value="1"/>
</dbReference>
<dbReference type="Proteomes" id="UP000604475">
    <property type="component" value="Unassembled WGS sequence"/>
</dbReference>
<dbReference type="SUPFAM" id="SSF52540">
    <property type="entry name" value="P-loop containing nucleoside triphosphate hydrolases"/>
    <property type="match status" value="1"/>
</dbReference>
<gene>
    <name evidence="3" type="ORF">I7412_33760</name>
</gene>
<organism evidence="3 4">
    <name type="scientific">Frankia nepalensis</name>
    <dbReference type="NCBI Taxonomy" id="1836974"/>
    <lineage>
        <taxon>Bacteria</taxon>
        <taxon>Bacillati</taxon>
        <taxon>Actinomycetota</taxon>
        <taxon>Actinomycetes</taxon>
        <taxon>Frankiales</taxon>
        <taxon>Frankiaceae</taxon>
        <taxon>Frankia</taxon>
    </lineage>
</organism>
<name>A0A937UQP3_9ACTN</name>
<keyword evidence="4" id="KW-1185">Reference proteome</keyword>
<reference evidence="3" key="1">
    <citation type="submission" date="2020-12" db="EMBL/GenBank/DDBJ databases">
        <title>Genomic characterization of non-nitrogen-fixing Frankia strains.</title>
        <authorList>
            <person name="Carlos-Shanley C."/>
            <person name="Guerra T."/>
            <person name="Hahn D."/>
        </authorList>
    </citation>
    <scope>NUCLEOTIDE SEQUENCE</scope>
    <source>
        <strain evidence="3">CN6</strain>
    </source>
</reference>
<feature type="compositionally biased region" description="Gly residues" evidence="1">
    <location>
        <begin position="754"/>
        <end position="767"/>
    </location>
</feature>
<evidence type="ECO:0000256" key="1">
    <source>
        <dbReference type="SAM" id="MobiDB-lite"/>
    </source>
</evidence>
<dbReference type="GO" id="GO:0005524">
    <property type="term" value="F:ATP binding"/>
    <property type="evidence" value="ECO:0007669"/>
    <property type="project" value="InterPro"/>
</dbReference>
<dbReference type="AlphaFoldDB" id="A0A937UQP3"/>
<dbReference type="RefSeq" id="WP_203006174.1">
    <property type="nucleotide sequence ID" value="NZ_JADWYU010000147.1"/>
</dbReference>
<dbReference type="EMBL" id="JAEACQ010000293">
    <property type="protein sequence ID" value="MBL7632039.1"/>
    <property type="molecule type" value="Genomic_DNA"/>
</dbReference>
<comment type="caution">
    <text evidence="3">The sequence shown here is derived from an EMBL/GenBank/DDBJ whole genome shotgun (WGS) entry which is preliminary data.</text>
</comment>
<dbReference type="GO" id="GO:0003676">
    <property type="term" value="F:nucleic acid binding"/>
    <property type="evidence" value="ECO:0007669"/>
    <property type="project" value="InterPro"/>
</dbReference>
<protein>
    <submittedName>
        <fullName evidence="3">DEAD/DEAH box helicase</fullName>
    </submittedName>
</protein>
<dbReference type="InterPro" id="IPR027417">
    <property type="entry name" value="P-loop_NTPase"/>
</dbReference>
<keyword evidence="3" id="KW-0378">Hydrolase</keyword>
<evidence type="ECO:0000313" key="4">
    <source>
        <dbReference type="Proteomes" id="UP000604475"/>
    </source>
</evidence>
<feature type="region of interest" description="Disordered" evidence="1">
    <location>
        <begin position="450"/>
        <end position="477"/>
    </location>
</feature>